<name>A0ABS8WQN3_DATST</name>
<reference evidence="1 2" key="1">
    <citation type="journal article" date="2021" name="BMC Genomics">
        <title>Datura genome reveals duplications of psychoactive alkaloid biosynthetic genes and high mutation rate following tissue culture.</title>
        <authorList>
            <person name="Rajewski A."/>
            <person name="Carter-House D."/>
            <person name="Stajich J."/>
            <person name="Litt A."/>
        </authorList>
    </citation>
    <scope>NUCLEOTIDE SEQUENCE [LARGE SCALE GENOMIC DNA]</scope>
    <source>
        <strain evidence="1">AR-01</strain>
    </source>
</reference>
<sequence length="98" mass="10862">MDCLLVHSVTLAWEKKNNFSFWFPNPTSNHTSFLDISDLASPLFKGQVLAVTGDDDTATEEAIYLTKYASHVHLPCQEGPTKGIKGNARQYLIHAIGK</sequence>
<proteinExistence type="predicted"/>
<dbReference type="Gene3D" id="3.50.50.60">
    <property type="entry name" value="FAD/NAD(P)-binding domain"/>
    <property type="match status" value="1"/>
</dbReference>
<dbReference type="InterPro" id="IPR036188">
    <property type="entry name" value="FAD/NAD-bd_sf"/>
</dbReference>
<accession>A0ABS8WQN3</accession>
<evidence type="ECO:0000313" key="1">
    <source>
        <dbReference type="EMBL" id="MCE3215222.1"/>
    </source>
</evidence>
<gene>
    <name evidence="1" type="ORF">HAX54_001386</name>
</gene>
<protein>
    <submittedName>
        <fullName evidence="1">Uncharacterized protein</fullName>
    </submittedName>
</protein>
<comment type="caution">
    <text evidence="1">The sequence shown here is derived from an EMBL/GenBank/DDBJ whole genome shotgun (WGS) entry which is preliminary data.</text>
</comment>
<dbReference type="EMBL" id="JACEIK010010505">
    <property type="protein sequence ID" value="MCE3215222.1"/>
    <property type="molecule type" value="Genomic_DNA"/>
</dbReference>
<evidence type="ECO:0000313" key="2">
    <source>
        <dbReference type="Proteomes" id="UP000823775"/>
    </source>
</evidence>
<organism evidence="1 2">
    <name type="scientific">Datura stramonium</name>
    <name type="common">Jimsonweed</name>
    <name type="synonym">Common thornapple</name>
    <dbReference type="NCBI Taxonomy" id="4076"/>
    <lineage>
        <taxon>Eukaryota</taxon>
        <taxon>Viridiplantae</taxon>
        <taxon>Streptophyta</taxon>
        <taxon>Embryophyta</taxon>
        <taxon>Tracheophyta</taxon>
        <taxon>Spermatophyta</taxon>
        <taxon>Magnoliopsida</taxon>
        <taxon>eudicotyledons</taxon>
        <taxon>Gunneridae</taxon>
        <taxon>Pentapetalae</taxon>
        <taxon>asterids</taxon>
        <taxon>lamiids</taxon>
        <taxon>Solanales</taxon>
        <taxon>Solanaceae</taxon>
        <taxon>Solanoideae</taxon>
        <taxon>Datureae</taxon>
        <taxon>Datura</taxon>
    </lineage>
</organism>
<dbReference type="Proteomes" id="UP000823775">
    <property type="component" value="Unassembled WGS sequence"/>
</dbReference>
<keyword evidence="2" id="KW-1185">Reference proteome</keyword>